<accession>H5XAP1</accession>
<gene>
    <name evidence="6" type="ORF">SacmaDRAFT_3321</name>
</gene>
<dbReference type="Proteomes" id="UP000004926">
    <property type="component" value="Chromosome"/>
</dbReference>
<dbReference type="GO" id="GO:0003677">
    <property type="term" value="F:DNA binding"/>
    <property type="evidence" value="ECO:0007669"/>
    <property type="project" value="UniProtKB-KW"/>
</dbReference>
<dbReference type="EMBL" id="CM001439">
    <property type="protein sequence ID" value="EHR51546.1"/>
    <property type="molecule type" value="Genomic_DNA"/>
</dbReference>
<reference evidence="6 7" key="1">
    <citation type="journal article" date="2012" name="Stand. Genomic Sci.">
        <title>Genome sequence of the ocean sediment bacterium Saccharomonospora marina type strain (XMU15(T)).</title>
        <authorList>
            <person name="Klenk H.P."/>
            <person name="Lu M."/>
            <person name="Lucas S."/>
            <person name="Lapidus A."/>
            <person name="Copeland A."/>
            <person name="Pitluck S."/>
            <person name="Goodwin L.A."/>
            <person name="Han C."/>
            <person name="Tapia R."/>
            <person name="Brambilla E.M."/>
            <person name="Potter G."/>
            <person name="Land M."/>
            <person name="Ivanova N."/>
            <person name="Rohde M."/>
            <person name="Goker M."/>
            <person name="Detter J.C."/>
            <person name="Li W.J."/>
            <person name="Kyrpides N.C."/>
            <person name="Woyke T."/>
        </authorList>
    </citation>
    <scope>NUCLEOTIDE SEQUENCE [LARGE SCALE GENOMIC DNA]</scope>
    <source>
        <strain evidence="6 7">XMU15</strain>
    </source>
</reference>
<dbReference type="Pfam" id="PF03466">
    <property type="entry name" value="LysR_substrate"/>
    <property type="match status" value="1"/>
</dbReference>
<evidence type="ECO:0000256" key="2">
    <source>
        <dbReference type="ARBA" id="ARBA00023015"/>
    </source>
</evidence>
<dbReference type="InterPro" id="IPR036388">
    <property type="entry name" value="WH-like_DNA-bd_sf"/>
</dbReference>
<dbReference type="InterPro" id="IPR005119">
    <property type="entry name" value="LysR_subst-bd"/>
</dbReference>
<dbReference type="SUPFAM" id="SSF46785">
    <property type="entry name" value="Winged helix' DNA-binding domain"/>
    <property type="match status" value="1"/>
</dbReference>
<organism evidence="6 7">
    <name type="scientific">Saccharomonospora marina XMU15</name>
    <dbReference type="NCBI Taxonomy" id="882083"/>
    <lineage>
        <taxon>Bacteria</taxon>
        <taxon>Bacillati</taxon>
        <taxon>Actinomycetota</taxon>
        <taxon>Actinomycetes</taxon>
        <taxon>Pseudonocardiales</taxon>
        <taxon>Pseudonocardiaceae</taxon>
        <taxon>Saccharomonospora</taxon>
    </lineage>
</organism>
<dbReference type="Gene3D" id="1.10.10.10">
    <property type="entry name" value="Winged helix-like DNA-binding domain superfamily/Winged helix DNA-binding domain"/>
    <property type="match status" value="1"/>
</dbReference>
<evidence type="ECO:0000313" key="6">
    <source>
        <dbReference type="EMBL" id="EHR51546.1"/>
    </source>
</evidence>
<dbReference type="PROSITE" id="PS50931">
    <property type="entry name" value="HTH_LYSR"/>
    <property type="match status" value="1"/>
</dbReference>
<dbReference type="Gene3D" id="3.40.190.10">
    <property type="entry name" value="Periplasmic binding protein-like II"/>
    <property type="match status" value="2"/>
</dbReference>
<comment type="similarity">
    <text evidence="1">Belongs to the LysR transcriptional regulatory family.</text>
</comment>
<dbReference type="RefSeq" id="WP_009154929.1">
    <property type="nucleotide sequence ID" value="NZ_CM001439.1"/>
</dbReference>
<dbReference type="PANTHER" id="PTHR30346:SF29">
    <property type="entry name" value="LYSR SUBSTRATE-BINDING"/>
    <property type="match status" value="1"/>
</dbReference>
<dbReference type="PANTHER" id="PTHR30346">
    <property type="entry name" value="TRANSCRIPTIONAL DUAL REGULATOR HCAR-RELATED"/>
    <property type="match status" value="1"/>
</dbReference>
<keyword evidence="3" id="KW-0238">DNA-binding</keyword>
<dbReference type="eggNOG" id="COG0583">
    <property type="taxonomic scope" value="Bacteria"/>
</dbReference>
<keyword evidence="4" id="KW-0804">Transcription</keyword>
<dbReference type="OrthoDB" id="4131546at2"/>
<dbReference type="AlphaFoldDB" id="H5XAP1"/>
<dbReference type="STRING" id="882083.SacmaDRAFT_3321"/>
<dbReference type="GO" id="GO:0003700">
    <property type="term" value="F:DNA-binding transcription factor activity"/>
    <property type="evidence" value="ECO:0007669"/>
    <property type="project" value="InterPro"/>
</dbReference>
<keyword evidence="2" id="KW-0805">Transcription regulation</keyword>
<dbReference type="GO" id="GO:0032993">
    <property type="term" value="C:protein-DNA complex"/>
    <property type="evidence" value="ECO:0007669"/>
    <property type="project" value="TreeGrafter"/>
</dbReference>
<dbReference type="InterPro" id="IPR036390">
    <property type="entry name" value="WH_DNA-bd_sf"/>
</dbReference>
<evidence type="ECO:0000313" key="7">
    <source>
        <dbReference type="Proteomes" id="UP000004926"/>
    </source>
</evidence>
<evidence type="ECO:0000256" key="1">
    <source>
        <dbReference type="ARBA" id="ARBA00009437"/>
    </source>
</evidence>
<sequence>MLDVPRLHVLRTVVAKGSIRAAAAVLDYTPSAVSQQLTSLQRETGLRLVERAGRGIEPTAAARVLAAEAEPLFQAMSRVEGLVRDLRDGRTGSLSIGYPASAGATWLPPVVATLLAEFPRLRIDLRLAEPADPERADADLALFIESPGRPADPSRACVLAQDPYFVVVPEADPLAGMARVPLAALAERGWIDNEPQDGPCRQVLLSACAEAGFCPRFTVETHDYRTAITFAGTGIGITVVPGLGIGRLPEGLVARPVVEPAVVRRVCVAVRDAVAGHPATVRALELLRSAVTSDPCNAGEPLAR</sequence>
<keyword evidence="7" id="KW-1185">Reference proteome</keyword>
<name>H5XAP1_9PSEU</name>
<dbReference type="HOGENOM" id="CLU_039613_6_0_11"/>
<evidence type="ECO:0000256" key="4">
    <source>
        <dbReference type="ARBA" id="ARBA00023163"/>
    </source>
</evidence>
<dbReference type="Pfam" id="PF00126">
    <property type="entry name" value="HTH_1"/>
    <property type="match status" value="1"/>
</dbReference>
<feature type="domain" description="HTH lysR-type" evidence="5">
    <location>
        <begin position="2"/>
        <end position="59"/>
    </location>
</feature>
<proteinExistence type="inferred from homology"/>
<dbReference type="SUPFAM" id="SSF53850">
    <property type="entry name" value="Periplasmic binding protein-like II"/>
    <property type="match status" value="1"/>
</dbReference>
<evidence type="ECO:0000259" key="5">
    <source>
        <dbReference type="PROSITE" id="PS50931"/>
    </source>
</evidence>
<dbReference type="InterPro" id="IPR000847">
    <property type="entry name" value="LysR_HTH_N"/>
</dbReference>
<evidence type="ECO:0000256" key="3">
    <source>
        <dbReference type="ARBA" id="ARBA00023125"/>
    </source>
</evidence>
<protein>
    <submittedName>
        <fullName evidence="6">Transcriptional regulator</fullName>
    </submittedName>
</protein>